<evidence type="ECO:0000256" key="2">
    <source>
        <dbReference type="RuleBase" id="RU003875"/>
    </source>
</evidence>
<dbReference type="EMBL" id="CP048104">
    <property type="protein sequence ID" value="QKG85149.1"/>
    <property type="molecule type" value="Genomic_DNA"/>
</dbReference>
<dbReference type="PANTHER" id="PTHR42932">
    <property type="entry name" value="GENERAL STRESS PROTEIN 20U"/>
    <property type="match status" value="1"/>
</dbReference>
<evidence type="ECO:0000256" key="1">
    <source>
        <dbReference type="ARBA" id="ARBA00009497"/>
    </source>
</evidence>
<keyword evidence="6" id="KW-1185">Reference proteome</keyword>
<protein>
    <submittedName>
        <fullName evidence="5">DNA starvation/stationary phase protection protein</fullName>
    </submittedName>
</protein>
<proteinExistence type="inferred from homology"/>
<dbReference type="Pfam" id="PF00210">
    <property type="entry name" value="Ferritin"/>
    <property type="match status" value="1"/>
</dbReference>
<organism evidence="5 6">
    <name type="scientific">Kroppenstedtia pulmonis</name>
    <dbReference type="NCBI Taxonomy" id="1380685"/>
    <lineage>
        <taxon>Bacteria</taxon>
        <taxon>Bacillati</taxon>
        <taxon>Bacillota</taxon>
        <taxon>Bacilli</taxon>
        <taxon>Bacillales</taxon>
        <taxon>Thermoactinomycetaceae</taxon>
        <taxon>Kroppenstedtia</taxon>
    </lineage>
</organism>
<dbReference type="CDD" id="cd01043">
    <property type="entry name" value="DPS"/>
    <property type="match status" value="1"/>
</dbReference>
<reference evidence="5 6" key="1">
    <citation type="submission" date="2020-01" db="EMBL/GenBank/DDBJ databases">
        <authorList>
            <person name="Gulvik C.A."/>
            <person name="Batra D.G."/>
        </authorList>
    </citation>
    <scope>NUCLEOTIDE SEQUENCE [LARGE SCALE GENOMIC DNA]</scope>
    <source>
        <strain evidence="5 6">W9323</strain>
    </source>
</reference>
<dbReference type="PROSITE" id="PS00818">
    <property type="entry name" value="DPS_1"/>
    <property type="match status" value="1"/>
</dbReference>
<dbReference type="Proteomes" id="UP000503088">
    <property type="component" value="Chromosome"/>
</dbReference>
<feature type="region of interest" description="Disordered" evidence="3">
    <location>
        <begin position="149"/>
        <end position="170"/>
    </location>
</feature>
<dbReference type="Gene3D" id="1.20.1260.10">
    <property type="match status" value="1"/>
</dbReference>
<evidence type="ECO:0000256" key="3">
    <source>
        <dbReference type="SAM" id="MobiDB-lite"/>
    </source>
</evidence>
<dbReference type="InterPro" id="IPR002177">
    <property type="entry name" value="DPS_DNA-bd"/>
</dbReference>
<dbReference type="KEGG" id="kpul:GXN76_12165"/>
<dbReference type="GO" id="GO:0016722">
    <property type="term" value="F:oxidoreductase activity, acting on metal ions"/>
    <property type="evidence" value="ECO:0007669"/>
    <property type="project" value="InterPro"/>
</dbReference>
<evidence type="ECO:0000259" key="4">
    <source>
        <dbReference type="Pfam" id="PF00210"/>
    </source>
</evidence>
<dbReference type="InterPro" id="IPR012347">
    <property type="entry name" value="Ferritin-like"/>
</dbReference>
<dbReference type="GO" id="GO:0008199">
    <property type="term" value="F:ferric iron binding"/>
    <property type="evidence" value="ECO:0007669"/>
    <property type="project" value="InterPro"/>
</dbReference>
<dbReference type="AlphaFoldDB" id="A0A7D3XNU9"/>
<evidence type="ECO:0000313" key="6">
    <source>
        <dbReference type="Proteomes" id="UP000503088"/>
    </source>
</evidence>
<comment type="similarity">
    <text evidence="1 2">Belongs to the Dps family.</text>
</comment>
<evidence type="ECO:0000313" key="5">
    <source>
        <dbReference type="EMBL" id="QKG85149.1"/>
    </source>
</evidence>
<feature type="domain" description="Ferritin/DPS" evidence="4">
    <location>
        <begin position="5"/>
        <end position="144"/>
    </location>
</feature>
<dbReference type="InterPro" id="IPR009078">
    <property type="entry name" value="Ferritin-like_SF"/>
</dbReference>
<dbReference type="SUPFAM" id="SSF47240">
    <property type="entry name" value="Ferritin-like"/>
    <property type="match status" value="1"/>
</dbReference>
<gene>
    <name evidence="5" type="ORF">GXN76_12165</name>
</gene>
<dbReference type="InterPro" id="IPR023188">
    <property type="entry name" value="DPS_DNA-bd_CS"/>
</dbReference>
<dbReference type="PANTHER" id="PTHR42932:SF1">
    <property type="entry name" value="GENERAL STRESS PROTEIN 20U"/>
    <property type="match status" value="1"/>
</dbReference>
<accession>A0A7D3XNU9</accession>
<dbReference type="PRINTS" id="PR01346">
    <property type="entry name" value="HELNAPAPROT"/>
</dbReference>
<dbReference type="InterPro" id="IPR008331">
    <property type="entry name" value="Ferritin_DPS_dom"/>
</dbReference>
<name>A0A7D3XNU9_9BACL</name>
<sequence>MEKTIDALNKQLANWSVLFIKLHHLHWYVTGRQFFTLHEKFEELYNKSAGYMDDLAERVLTLKGKPLSTMKEYLEMASIEEASGEETSDQMVQTLLQDLEIVIRETKEGMKQAEQEGDESTADMFLGIISEMEKQTWLFQAFIEGETTQSSTSPRHVYYTGKGSNAEAGK</sequence>
<dbReference type="PIRSF" id="PIRSF005900">
    <property type="entry name" value="Dps"/>
    <property type="match status" value="1"/>
</dbReference>